<keyword evidence="1" id="KW-1133">Transmembrane helix</keyword>
<keyword evidence="3" id="KW-1185">Reference proteome</keyword>
<reference evidence="2" key="2">
    <citation type="submission" date="2021-02" db="EMBL/GenBank/DDBJ databases">
        <title>Aspergillus puulaauensis MK2 genome sequence.</title>
        <authorList>
            <person name="Futagami T."/>
            <person name="Mori K."/>
            <person name="Kadooka C."/>
            <person name="Tanaka T."/>
        </authorList>
    </citation>
    <scope>NUCLEOTIDE SEQUENCE</scope>
    <source>
        <strain evidence="2">MK2</strain>
    </source>
</reference>
<dbReference type="EMBL" id="AP024448">
    <property type="protein sequence ID" value="BCS28125.1"/>
    <property type="molecule type" value="Genomic_DNA"/>
</dbReference>
<proteinExistence type="predicted"/>
<feature type="transmembrane region" description="Helical" evidence="1">
    <location>
        <begin position="66"/>
        <end position="88"/>
    </location>
</feature>
<reference evidence="2" key="1">
    <citation type="submission" date="2021-01" db="EMBL/GenBank/DDBJ databases">
        <authorList>
            <consortium name="Aspergillus puulaauensis MK2 genome sequencing consortium"/>
            <person name="Kazuki M."/>
            <person name="Futagami T."/>
        </authorList>
    </citation>
    <scope>NUCLEOTIDE SEQUENCE</scope>
    <source>
        <strain evidence="2">MK2</strain>
    </source>
</reference>
<gene>
    <name evidence="2" type="ORF">APUU_61173S</name>
</gene>
<keyword evidence="1" id="KW-0472">Membrane</keyword>
<keyword evidence="1" id="KW-0812">Transmembrane</keyword>
<protein>
    <submittedName>
        <fullName evidence="2">Uncharacterized protein</fullName>
    </submittedName>
</protein>
<accession>A0A7R7XUS3</accession>
<dbReference type="RefSeq" id="XP_041560311.1">
    <property type="nucleotide sequence ID" value="XM_041694485.1"/>
</dbReference>
<dbReference type="Proteomes" id="UP000654913">
    <property type="component" value="Chromosome 6"/>
</dbReference>
<dbReference type="GeneID" id="64978122"/>
<organism evidence="2 3">
    <name type="scientific">Aspergillus puulaauensis</name>
    <dbReference type="NCBI Taxonomy" id="1220207"/>
    <lineage>
        <taxon>Eukaryota</taxon>
        <taxon>Fungi</taxon>
        <taxon>Dikarya</taxon>
        <taxon>Ascomycota</taxon>
        <taxon>Pezizomycotina</taxon>
        <taxon>Eurotiomycetes</taxon>
        <taxon>Eurotiomycetidae</taxon>
        <taxon>Eurotiales</taxon>
        <taxon>Aspergillaceae</taxon>
        <taxon>Aspergillus</taxon>
    </lineage>
</organism>
<evidence type="ECO:0000313" key="3">
    <source>
        <dbReference type="Proteomes" id="UP000654913"/>
    </source>
</evidence>
<dbReference type="KEGG" id="apuu:APUU_61173S"/>
<evidence type="ECO:0000256" key="1">
    <source>
        <dbReference type="SAM" id="Phobius"/>
    </source>
</evidence>
<name>A0A7R7XUS3_9EURO</name>
<sequence>MEDIQHNHRRRVKHIHKHLVVNQIPITALGILHKPEDRAHKDQHASNIQAGILSQSRLLCQRPFKAVLFLLLLLPFTFSSKIAVGLQFRLDSCEPGSGI</sequence>
<dbReference type="AlphaFoldDB" id="A0A7R7XUS3"/>
<evidence type="ECO:0000313" key="2">
    <source>
        <dbReference type="EMBL" id="BCS28125.1"/>
    </source>
</evidence>